<dbReference type="Gene3D" id="3.90.1150.10">
    <property type="entry name" value="Aspartate Aminotransferase, domain 1"/>
    <property type="match status" value="1"/>
</dbReference>
<organism evidence="11 12">
    <name type="scientific">Jatrophihabitans lederbergiae</name>
    <dbReference type="NCBI Taxonomy" id="3075547"/>
    <lineage>
        <taxon>Bacteria</taxon>
        <taxon>Bacillati</taxon>
        <taxon>Actinomycetota</taxon>
        <taxon>Actinomycetes</taxon>
        <taxon>Jatrophihabitantales</taxon>
        <taxon>Jatrophihabitantaceae</taxon>
        <taxon>Jatrophihabitans</taxon>
    </lineage>
</organism>
<dbReference type="GO" id="GO:0004400">
    <property type="term" value="F:histidinol-phosphate transaminase activity"/>
    <property type="evidence" value="ECO:0007669"/>
    <property type="project" value="UniProtKB-EC"/>
</dbReference>
<dbReference type="SUPFAM" id="SSF53383">
    <property type="entry name" value="PLP-dependent transferases"/>
    <property type="match status" value="1"/>
</dbReference>
<dbReference type="Proteomes" id="UP001183176">
    <property type="component" value="Unassembled WGS sequence"/>
</dbReference>
<evidence type="ECO:0000313" key="12">
    <source>
        <dbReference type="Proteomes" id="UP001183176"/>
    </source>
</evidence>
<dbReference type="InterPro" id="IPR004838">
    <property type="entry name" value="NHTrfase_class1_PyrdxlP-BS"/>
</dbReference>
<gene>
    <name evidence="11" type="ORF">RM423_13060</name>
</gene>
<protein>
    <recommendedName>
        <fullName evidence="9">Aminotransferase</fullName>
        <ecNumber evidence="9">2.6.1.-</ecNumber>
    </recommendedName>
</protein>
<dbReference type="Pfam" id="PF00155">
    <property type="entry name" value="Aminotran_1_2"/>
    <property type="match status" value="1"/>
</dbReference>
<proteinExistence type="inferred from homology"/>
<dbReference type="PANTHER" id="PTHR43643">
    <property type="entry name" value="HISTIDINOL-PHOSPHATE AMINOTRANSFERASE 2"/>
    <property type="match status" value="1"/>
</dbReference>
<evidence type="ECO:0000256" key="9">
    <source>
        <dbReference type="RuleBase" id="RU000481"/>
    </source>
</evidence>
<dbReference type="InterPro" id="IPR015422">
    <property type="entry name" value="PyrdxlP-dep_Trfase_small"/>
</dbReference>
<name>A0ABU2JBF1_9ACTN</name>
<evidence type="ECO:0000256" key="6">
    <source>
        <dbReference type="ARBA" id="ARBA00022898"/>
    </source>
</evidence>
<evidence type="ECO:0000256" key="7">
    <source>
        <dbReference type="ARBA" id="ARBA00023102"/>
    </source>
</evidence>
<dbReference type="RefSeq" id="WP_311423471.1">
    <property type="nucleotide sequence ID" value="NZ_JAVREH010000016.1"/>
</dbReference>
<keyword evidence="3 9" id="KW-0032">Aminotransferase</keyword>
<keyword evidence="6" id="KW-0663">Pyridoxal phosphate</keyword>
<evidence type="ECO:0000313" key="11">
    <source>
        <dbReference type="EMBL" id="MDT0262320.1"/>
    </source>
</evidence>
<comment type="similarity">
    <text evidence="9">Belongs to the class-I pyridoxal-phosphate-dependent aminotransferase family.</text>
</comment>
<dbReference type="InterPro" id="IPR050106">
    <property type="entry name" value="HistidinolP_aminotransfase"/>
</dbReference>
<comment type="pathway">
    <text evidence="1">Amino-acid biosynthesis; L-histidine biosynthesis; L-histidine from 5-phospho-alpha-D-ribose 1-diphosphate: step 7/9.</text>
</comment>
<evidence type="ECO:0000256" key="1">
    <source>
        <dbReference type="ARBA" id="ARBA00005011"/>
    </source>
</evidence>
<dbReference type="CDD" id="cd00609">
    <property type="entry name" value="AAT_like"/>
    <property type="match status" value="1"/>
</dbReference>
<comment type="catalytic activity">
    <reaction evidence="8">
        <text>L-histidinol phosphate + 2-oxoglutarate = 3-(imidazol-4-yl)-2-oxopropyl phosphate + L-glutamate</text>
        <dbReference type="Rhea" id="RHEA:23744"/>
        <dbReference type="ChEBI" id="CHEBI:16810"/>
        <dbReference type="ChEBI" id="CHEBI:29985"/>
        <dbReference type="ChEBI" id="CHEBI:57766"/>
        <dbReference type="ChEBI" id="CHEBI:57980"/>
        <dbReference type="EC" id="2.6.1.9"/>
    </reaction>
</comment>
<evidence type="ECO:0000256" key="5">
    <source>
        <dbReference type="ARBA" id="ARBA00022679"/>
    </source>
</evidence>
<keyword evidence="4" id="KW-0028">Amino-acid biosynthesis</keyword>
<comment type="cofactor">
    <cofactor evidence="9">
        <name>pyridoxal 5'-phosphate</name>
        <dbReference type="ChEBI" id="CHEBI:597326"/>
    </cofactor>
</comment>
<sequence length="332" mass="35688">MNQLTSTVVSLDWNENPLGPSPSAVARVREAASAMHRYPRGLLEQVSDQIAEYLGVASGELLLTAGVDEAVDLVLSLATHAYVVSPGFDGYLARAQAVWPVPVTALALDDHWQPSAIPHTRATGSVGLLAQPNNPTGNMFRRSWIDEFRLGVERLMLDATYAEFCPSSRYLYQARHPGTFIFRSFSKAFGLAGMRLGCLVGEASEIRVLAERRRFQPVDTFSLHALSGTLSDAAHIERSVAATREAAANLARILERSSLFDRVVTTEAGFIIGETRGVACEALVGELGARGVRVRNCASLGLPGWIRVSGGTVADQSRLEAALAQLAEGVTV</sequence>
<keyword evidence="12" id="KW-1185">Reference proteome</keyword>
<evidence type="ECO:0000256" key="3">
    <source>
        <dbReference type="ARBA" id="ARBA00022576"/>
    </source>
</evidence>
<evidence type="ECO:0000256" key="2">
    <source>
        <dbReference type="ARBA" id="ARBA00007970"/>
    </source>
</evidence>
<evidence type="ECO:0000256" key="4">
    <source>
        <dbReference type="ARBA" id="ARBA00022605"/>
    </source>
</evidence>
<feature type="domain" description="Aminotransferase class I/classII large" evidence="10">
    <location>
        <begin position="7"/>
        <end position="321"/>
    </location>
</feature>
<dbReference type="Gene3D" id="3.40.640.10">
    <property type="entry name" value="Type I PLP-dependent aspartate aminotransferase-like (Major domain)"/>
    <property type="match status" value="1"/>
</dbReference>
<dbReference type="InterPro" id="IPR015421">
    <property type="entry name" value="PyrdxlP-dep_Trfase_major"/>
</dbReference>
<dbReference type="EMBL" id="JAVREH010000016">
    <property type="protein sequence ID" value="MDT0262320.1"/>
    <property type="molecule type" value="Genomic_DNA"/>
</dbReference>
<evidence type="ECO:0000256" key="8">
    <source>
        <dbReference type="ARBA" id="ARBA00047481"/>
    </source>
</evidence>
<dbReference type="EC" id="2.6.1.-" evidence="9"/>
<evidence type="ECO:0000259" key="10">
    <source>
        <dbReference type="Pfam" id="PF00155"/>
    </source>
</evidence>
<comment type="similarity">
    <text evidence="2">Belongs to the class-II pyridoxal-phosphate-dependent aminotransferase family. Histidinol-phosphate aminotransferase subfamily.</text>
</comment>
<dbReference type="PROSITE" id="PS00105">
    <property type="entry name" value="AA_TRANSFER_CLASS_1"/>
    <property type="match status" value="1"/>
</dbReference>
<dbReference type="InterPro" id="IPR015424">
    <property type="entry name" value="PyrdxlP-dep_Trfase"/>
</dbReference>
<dbReference type="InterPro" id="IPR004839">
    <property type="entry name" value="Aminotransferase_I/II_large"/>
</dbReference>
<keyword evidence="5 9" id="KW-0808">Transferase</keyword>
<comment type="caution">
    <text evidence="11">The sequence shown here is derived from an EMBL/GenBank/DDBJ whole genome shotgun (WGS) entry which is preliminary data.</text>
</comment>
<dbReference type="PANTHER" id="PTHR43643:SF6">
    <property type="entry name" value="HISTIDINOL-PHOSPHATE AMINOTRANSFERASE"/>
    <property type="match status" value="1"/>
</dbReference>
<accession>A0ABU2JBF1</accession>
<reference evidence="12" key="1">
    <citation type="submission" date="2023-07" db="EMBL/GenBank/DDBJ databases">
        <title>30 novel species of actinomycetes from the DSMZ collection.</title>
        <authorList>
            <person name="Nouioui I."/>
        </authorList>
    </citation>
    <scope>NUCLEOTIDE SEQUENCE [LARGE SCALE GENOMIC DNA]</scope>
    <source>
        <strain evidence="12">DSM 44399</strain>
    </source>
</reference>
<keyword evidence="7" id="KW-0368">Histidine biosynthesis</keyword>